<feature type="domain" description="HTH cro/C1-type" evidence="1">
    <location>
        <begin position="35"/>
        <end position="60"/>
    </location>
</feature>
<comment type="caution">
    <text evidence="2">The sequence shown here is derived from an EMBL/GenBank/DDBJ whole genome shotgun (WGS) entry which is preliminary data.</text>
</comment>
<protein>
    <submittedName>
        <fullName evidence="2">Transcriptional regulator</fullName>
    </submittedName>
</protein>
<evidence type="ECO:0000313" key="2">
    <source>
        <dbReference type="EMBL" id="OOR79471.1"/>
    </source>
</evidence>
<dbReference type="Gene3D" id="1.10.260.40">
    <property type="entry name" value="lambda repressor-like DNA-binding domains"/>
    <property type="match status" value="1"/>
</dbReference>
<organism evidence="2 3">
    <name type="scientific">Streptococcus mitis</name>
    <dbReference type="NCBI Taxonomy" id="28037"/>
    <lineage>
        <taxon>Bacteria</taxon>
        <taxon>Bacillati</taxon>
        <taxon>Bacillota</taxon>
        <taxon>Bacilli</taxon>
        <taxon>Lactobacillales</taxon>
        <taxon>Streptococcaceae</taxon>
        <taxon>Streptococcus</taxon>
        <taxon>Streptococcus mitis group</taxon>
    </lineage>
</organism>
<dbReference type="PROSITE" id="PS50943">
    <property type="entry name" value="HTH_CROC1"/>
    <property type="match status" value="1"/>
</dbReference>
<dbReference type="AlphaFoldDB" id="A0A1S9Z8Z9"/>
<gene>
    <name evidence="2" type="ORF">B0179_09010</name>
</gene>
<proteinExistence type="predicted"/>
<reference evidence="2 3" key="1">
    <citation type="submission" date="2017-02" db="EMBL/GenBank/DDBJ databases">
        <title>Draft genome sequence of Streptococcus mitis CCUG 61082.</title>
        <authorList>
            <person name="Salva-Serra F."/>
            <person name="Engstrom-Jakobsson H."/>
            <person name="Thorell K."/>
            <person name="Jaen-Luchoro D."/>
            <person name="Gonzales-Siles L."/>
            <person name="Karlsson R."/>
            <person name="Gomila M."/>
            <person name="Yazdan S."/>
            <person name="Boulund F."/>
            <person name="Johnning A."/>
            <person name="Engstrand L."/>
            <person name="Kristiansson E."/>
            <person name="Moore E."/>
        </authorList>
    </citation>
    <scope>NUCLEOTIDE SEQUENCE [LARGE SCALE GENOMIC DNA]</scope>
    <source>
        <strain evidence="2 3">CCUG 61082</strain>
    </source>
</reference>
<dbReference type="Pfam" id="PF13443">
    <property type="entry name" value="HTH_26"/>
    <property type="match status" value="1"/>
</dbReference>
<dbReference type="CDD" id="cd00093">
    <property type="entry name" value="HTH_XRE"/>
    <property type="match status" value="1"/>
</dbReference>
<sequence>MKNNFRVLLAKQRKKVSDVHKATSIAKSTLIALYYERTKRPDIETLLKIANYLGVSIDELLTPED</sequence>
<evidence type="ECO:0000313" key="3">
    <source>
        <dbReference type="Proteomes" id="UP000190872"/>
    </source>
</evidence>
<name>A0A1S9Z8Z9_STRMT</name>
<dbReference type="GeneID" id="61564432"/>
<dbReference type="Proteomes" id="UP000190872">
    <property type="component" value="Unassembled WGS sequence"/>
</dbReference>
<dbReference type="InterPro" id="IPR010982">
    <property type="entry name" value="Lambda_DNA-bd_dom_sf"/>
</dbReference>
<dbReference type="RefSeq" id="WP_017644139.1">
    <property type="nucleotide sequence ID" value="NZ_MUXS01000016.1"/>
</dbReference>
<dbReference type="EMBL" id="MUXS01000016">
    <property type="protein sequence ID" value="OOR79471.1"/>
    <property type="molecule type" value="Genomic_DNA"/>
</dbReference>
<evidence type="ECO:0000259" key="1">
    <source>
        <dbReference type="PROSITE" id="PS50943"/>
    </source>
</evidence>
<dbReference type="InterPro" id="IPR001387">
    <property type="entry name" value="Cro/C1-type_HTH"/>
</dbReference>
<dbReference type="SUPFAM" id="SSF47413">
    <property type="entry name" value="lambda repressor-like DNA-binding domains"/>
    <property type="match status" value="1"/>
</dbReference>
<accession>A0A1S9Z8Z9</accession>
<dbReference type="GO" id="GO:0003677">
    <property type="term" value="F:DNA binding"/>
    <property type="evidence" value="ECO:0007669"/>
    <property type="project" value="InterPro"/>
</dbReference>